<evidence type="ECO:0000256" key="7">
    <source>
        <dbReference type="ARBA" id="ARBA00022840"/>
    </source>
</evidence>
<keyword evidence="2" id="KW-0723">Serine/threonine-protein kinase</keyword>
<evidence type="ECO:0000256" key="8">
    <source>
        <dbReference type="ARBA" id="ARBA00047899"/>
    </source>
</evidence>
<accession>A0A1C0AHZ5</accession>
<dbReference type="SUPFAM" id="SSF56112">
    <property type="entry name" value="Protein kinase-like (PK-like)"/>
    <property type="match status" value="1"/>
</dbReference>
<dbReference type="Gene3D" id="3.30.10.20">
    <property type="match status" value="4"/>
</dbReference>
<feature type="region of interest" description="Disordered" evidence="10">
    <location>
        <begin position="292"/>
        <end position="386"/>
    </location>
</feature>
<dbReference type="InterPro" id="IPR011009">
    <property type="entry name" value="Kinase-like_dom_sf"/>
</dbReference>
<dbReference type="RefSeq" id="WP_068752448.1">
    <property type="nucleotide sequence ID" value="NZ_LR214441.1"/>
</dbReference>
<dbReference type="CDD" id="cd14014">
    <property type="entry name" value="STKc_PknB_like"/>
    <property type="match status" value="1"/>
</dbReference>
<keyword evidence="11" id="KW-1133">Transmembrane helix</keyword>
<comment type="catalytic activity">
    <reaction evidence="8">
        <text>L-threonyl-[protein] + ATP = O-phospho-L-threonyl-[protein] + ADP + H(+)</text>
        <dbReference type="Rhea" id="RHEA:46608"/>
        <dbReference type="Rhea" id="RHEA-COMP:11060"/>
        <dbReference type="Rhea" id="RHEA-COMP:11605"/>
        <dbReference type="ChEBI" id="CHEBI:15378"/>
        <dbReference type="ChEBI" id="CHEBI:30013"/>
        <dbReference type="ChEBI" id="CHEBI:30616"/>
        <dbReference type="ChEBI" id="CHEBI:61977"/>
        <dbReference type="ChEBI" id="CHEBI:456216"/>
        <dbReference type="EC" id="2.7.11.1"/>
    </reaction>
</comment>
<dbReference type="InterPro" id="IPR008271">
    <property type="entry name" value="Ser/Thr_kinase_AS"/>
</dbReference>
<gene>
    <name evidence="12" type="ORF">BCR15_08550</name>
</gene>
<evidence type="ECO:0000256" key="3">
    <source>
        <dbReference type="ARBA" id="ARBA00022679"/>
    </source>
</evidence>
<dbReference type="InterPro" id="IPR000719">
    <property type="entry name" value="Prot_kinase_dom"/>
</dbReference>
<feature type="compositionally biased region" description="Low complexity" evidence="10">
    <location>
        <begin position="342"/>
        <end position="354"/>
    </location>
</feature>
<dbReference type="GO" id="GO:0005524">
    <property type="term" value="F:ATP binding"/>
    <property type="evidence" value="ECO:0007669"/>
    <property type="project" value="UniProtKB-KW"/>
</dbReference>
<evidence type="ECO:0000256" key="4">
    <source>
        <dbReference type="ARBA" id="ARBA00022737"/>
    </source>
</evidence>
<keyword evidence="13" id="KW-1185">Reference proteome</keyword>
<evidence type="ECO:0000256" key="10">
    <source>
        <dbReference type="SAM" id="MobiDB-lite"/>
    </source>
</evidence>
<dbReference type="Proteomes" id="UP000093501">
    <property type="component" value="Unassembled WGS sequence"/>
</dbReference>
<evidence type="ECO:0000256" key="5">
    <source>
        <dbReference type="ARBA" id="ARBA00022741"/>
    </source>
</evidence>
<dbReference type="PROSITE" id="PS51178">
    <property type="entry name" value="PASTA"/>
    <property type="match status" value="4"/>
</dbReference>
<dbReference type="GO" id="GO:0004674">
    <property type="term" value="F:protein serine/threonine kinase activity"/>
    <property type="evidence" value="ECO:0007669"/>
    <property type="project" value="UniProtKB-KW"/>
</dbReference>
<keyword evidence="11" id="KW-0472">Membrane</keyword>
<evidence type="ECO:0000313" key="13">
    <source>
        <dbReference type="Proteomes" id="UP000093501"/>
    </source>
</evidence>
<keyword evidence="11" id="KW-0812">Transmembrane</keyword>
<dbReference type="InterPro" id="IPR005543">
    <property type="entry name" value="PASTA_dom"/>
</dbReference>
<dbReference type="FunFam" id="1.10.510.10:FF:000021">
    <property type="entry name" value="Serine/threonine protein kinase"/>
    <property type="match status" value="1"/>
</dbReference>
<feature type="compositionally biased region" description="Basic and acidic residues" evidence="10">
    <location>
        <begin position="319"/>
        <end position="333"/>
    </location>
</feature>
<dbReference type="NCBIfam" id="NF033483">
    <property type="entry name" value="PknB_PASTA_kin"/>
    <property type="match status" value="1"/>
</dbReference>
<keyword evidence="3" id="KW-0808">Transferase</keyword>
<reference evidence="13" key="1">
    <citation type="submission" date="2016-07" db="EMBL/GenBank/DDBJ databases">
        <authorList>
            <person name="Florea S."/>
            <person name="Webb J.S."/>
            <person name="Jaromczyk J."/>
            <person name="Schardl C.L."/>
        </authorList>
    </citation>
    <scope>NUCLEOTIDE SEQUENCE [LARGE SCALE GENOMIC DNA]</scope>
    <source>
        <strain evidence="13">IPBSL-7</strain>
    </source>
</reference>
<dbReference type="FunFam" id="3.30.200.20:FF:000035">
    <property type="entry name" value="Serine/threonine protein kinase Stk1"/>
    <property type="match status" value="1"/>
</dbReference>
<evidence type="ECO:0000256" key="6">
    <source>
        <dbReference type="ARBA" id="ARBA00022777"/>
    </source>
</evidence>
<evidence type="ECO:0000313" key="12">
    <source>
        <dbReference type="EMBL" id="OCL31671.1"/>
    </source>
</evidence>
<evidence type="ECO:0000256" key="11">
    <source>
        <dbReference type="SAM" id="Phobius"/>
    </source>
</evidence>
<dbReference type="EMBL" id="MBQD01000025">
    <property type="protein sequence ID" value="OCL31671.1"/>
    <property type="molecule type" value="Genomic_DNA"/>
</dbReference>
<name>A0A1C0AHZ5_9ACTN</name>
<feature type="transmembrane region" description="Helical" evidence="11">
    <location>
        <begin position="400"/>
        <end position="422"/>
    </location>
</feature>
<evidence type="ECO:0000256" key="9">
    <source>
        <dbReference type="ARBA" id="ARBA00048679"/>
    </source>
</evidence>
<dbReference type="PANTHER" id="PTHR43289">
    <property type="entry name" value="MITOGEN-ACTIVATED PROTEIN KINASE KINASE KINASE 20-RELATED"/>
    <property type="match status" value="1"/>
</dbReference>
<evidence type="ECO:0000256" key="1">
    <source>
        <dbReference type="ARBA" id="ARBA00012513"/>
    </source>
</evidence>
<proteinExistence type="predicted"/>
<dbReference type="CDD" id="cd06577">
    <property type="entry name" value="PASTA_pknB"/>
    <property type="match status" value="4"/>
</dbReference>
<dbReference type="Pfam" id="PF03793">
    <property type="entry name" value="PASTA"/>
    <property type="match status" value="4"/>
</dbReference>
<keyword evidence="6" id="KW-0418">Kinase</keyword>
<dbReference type="Pfam" id="PF00069">
    <property type="entry name" value="Pkinase"/>
    <property type="match status" value="1"/>
</dbReference>
<dbReference type="GO" id="GO:0045717">
    <property type="term" value="P:negative regulation of fatty acid biosynthetic process"/>
    <property type="evidence" value="ECO:0007669"/>
    <property type="project" value="UniProtKB-ARBA"/>
</dbReference>
<sequence length="689" mass="74439">MNSTFDPLVGHVLDDRYEIVAKVARGGMATVYRARDLRLSRAVAVKVMRSDLGEDDEFAAKFDREARSAAVLSHPAVVSVFDQGSSQGQPYIVMEFIDGETLRRVISREAPLPPARALEIFEQVAAALAAAHESGVVHRDIKPENVMITARGQIKVADFGLARQVGSPQMTATGVLVGTASYLPPELVTHARPDGRSDVYSAGVVLFEMLTGRKPHTGENNYQIAYRHVNVDIERPSERLEEIGHTAEHQIPDYVDTLVLACVARDPRARIADGRELLTAVRRVRHELLRTGGSDNPALAAAILPDSPTDDDTQPVHHRTADRPRPASPHEPETVIVRRGSRPPAATRPARSPVSPIPATPVPSPVPPRSQPSAGPRSQRTPVFPNLHISHDPVHRRRRWVIGVTLVLLLTVLSGVGTWWWMEGRFTSVPAMASLNEAKAREAAVANDLTVTTVDEYSETVARGLVIETDPSSGERILRGSEVTLVMSLGPERYPMPEVVGASREAAERAIVEGRMAVGEVTEVWSESRPVGEVLTASQEPGTQLKPGTSIDLTVSKGPEPIRIPDLTGDTADQAVADLKKLGFVVEVREENSATVEAGRIIKQDPKSGTGKRGDTITITKSLGPVMVTIPSVRLKSTDEAVKLLEDLDLKVEVRRSSDFPIPLNIASGTDPGEGTSVPVGSTVVLHVA</sequence>
<dbReference type="PROSITE" id="PS50011">
    <property type="entry name" value="PROTEIN_KINASE_DOM"/>
    <property type="match status" value="1"/>
</dbReference>
<comment type="caution">
    <text evidence="12">The sequence shown here is derived from an EMBL/GenBank/DDBJ whole genome shotgun (WGS) entry which is preliminary data.</text>
</comment>
<dbReference type="AlphaFoldDB" id="A0A1C0AHZ5"/>
<dbReference type="Gene3D" id="3.30.200.20">
    <property type="entry name" value="Phosphorylase Kinase, domain 1"/>
    <property type="match status" value="1"/>
</dbReference>
<organism evidence="12 13">
    <name type="scientific">Tessaracoccus lapidicaptus</name>
    <dbReference type="NCBI Taxonomy" id="1427523"/>
    <lineage>
        <taxon>Bacteria</taxon>
        <taxon>Bacillati</taxon>
        <taxon>Actinomycetota</taxon>
        <taxon>Actinomycetes</taxon>
        <taxon>Propionibacteriales</taxon>
        <taxon>Propionibacteriaceae</taxon>
        <taxon>Tessaracoccus</taxon>
    </lineage>
</organism>
<comment type="catalytic activity">
    <reaction evidence="9">
        <text>L-seryl-[protein] + ATP = O-phospho-L-seryl-[protein] + ADP + H(+)</text>
        <dbReference type="Rhea" id="RHEA:17989"/>
        <dbReference type="Rhea" id="RHEA-COMP:9863"/>
        <dbReference type="Rhea" id="RHEA-COMP:11604"/>
        <dbReference type="ChEBI" id="CHEBI:15378"/>
        <dbReference type="ChEBI" id="CHEBI:29999"/>
        <dbReference type="ChEBI" id="CHEBI:30616"/>
        <dbReference type="ChEBI" id="CHEBI:83421"/>
        <dbReference type="ChEBI" id="CHEBI:456216"/>
        <dbReference type="EC" id="2.7.11.1"/>
    </reaction>
</comment>
<dbReference type="Gene3D" id="1.10.510.10">
    <property type="entry name" value="Transferase(Phosphotransferase) domain 1"/>
    <property type="match status" value="1"/>
</dbReference>
<protein>
    <recommendedName>
        <fullName evidence="1">non-specific serine/threonine protein kinase</fullName>
        <ecNumber evidence="1">2.7.11.1</ecNumber>
    </recommendedName>
</protein>
<dbReference type="PANTHER" id="PTHR43289:SF6">
    <property type="entry name" value="SERINE_THREONINE-PROTEIN KINASE NEKL-3"/>
    <property type="match status" value="1"/>
</dbReference>
<dbReference type="PROSITE" id="PS00108">
    <property type="entry name" value="PROTEIN_KINASE_ST"/>
    <property type="match status" value="1"/>
</dbReference>
<dbReference type="SMART" id="SM00220">
    <property type="entry name" value="S_TKc"/>
    <property type="match status" value="1"/>
</dbReference>
<feature type="compositionally biased region" description="Pro residues" evidence="10">
    <location>
        <begin position="355"/>
        <end position="370"/>
    </location>
</feature>
<keyword evidence="4" id="KW-0677">Repeat</keyword>
<keyword evidence="7" id="KW-0067">ATP-binding</keyword>
<dbReference type="SMART" id="SM00740">
    <property type="entry name" value="PASTA"/>
    <property type="match status" value="4"/>
</dbReference>
<dbReference type="EC" id="2.7.11.1" evidence="1"/>
<keyword evidence="5" id="KW-0547">Nucleotide-binding</keyword>
<evidence type="ECO:0000256" key="2">
    <source>
        <dbReference type="ARBA" id="ARBA00022527"/>
    </source>
</evidence>